<name>A0ABZ2T5K5_9ENTE</name>
<feature type="signal peptide" evidence="2">
    <location>
        <begin position="1"/>
        <end position="21"/>
    </location>
</feature>
<feature type="compositionally biased region" description="Low complexity" evidence="1">
    <location>
        <begin position="48"/>
        <end position="63"/>
    </location>
</feature>
<evidence type="ECO:0008006" key="5">
    <source>
        <dbReference type="Google" id="ProtNLM"/>
    </source>
</evidence>
<dbReference type="RefSeq" id="WP_086444700.1">
    <property type="nucleotide sequence ID" value="NZ_CP147248.1"/>
</dbReference>
<dbReference type="EMBL" id="CP147248">
    <property type="protein sequence ID" value="WYJ85017.1"/>
    <property type="molecule type" value="Genomic_DNA"/>
</dbReference>
<evidence type="ECO:0000256" key="1">
    <source>
        <dbReference type="SAM" id="MobiDB-lite"/>
    </source>
</evidence>
<protein>
    <recommendedName>
        <fullName evidence="5">Lipoprotein</fullName>
    </recommendedName>
</protein>
<sequence>MKKFICFVLVSVTLLASCASNKSTGSVDSTKHSVTNISTYKKEETSLSSSIKTESIETTQSSQATPNSEEAKYPKITKTLLNGKSWYEGNSTGVENQPRQGFTEDKLHDLFGNELEYEIISDDNEQTSRVLDSRKNELVDIKLQTKIKVNKPTVDGTYRDVFYYLYYKYDGSLMIVLEGTPAKESDLTSYPLEEINIWGN</sequence>
<evidence type="ECO:0000313" key="4">
    <source>
        <dbReference type="Proteomes" id="UP000195080"/>
    </source>
</evidence>
<dbReference type="Proteomes" id="UP000195080">
    <property type="component" value="Chromosome"/>
</dbReference>
<keyword evidence="2" id="KW-0732">Signal</keyword>
<feature type="region of interest" description="Disordered" evidence="1">
    <location>
        <begin position="48"/>
        <end position="74"/>
    </location>
</feature>
<feature type="chain" id="PRO_5046724531" description="Lipoprotein" evidence="2">
    <location>
        <begin position="22"/>
        <end position="200"/>
    </location>
</feature>
<keyword evidence="4" id="KW-1185">Reference proteome</keyword>
<accession>A0ABZ2T5K5</accession>
<gene>
    <name evidence="3" type="ORF">A5866_000075</name>
</gene>
<dbReference type="PROSITE" id="PS51257">
    <property type="entry name" value="PROKAR_LIPOPROTEIN"/>
    <property type="match status" value="1"/>
</dbReference>
<evidence type="ECO:0000313" key="3">
    <source>
        <dbReference type="EMBL" id="WYJ85017.1"/>
    </source>
</evidence>
<evidence type="ECO:0000256" key="2">
    <source>
        <dbReference type="SAM" id="SignalP"/>
    </source>
</evidence>
<reference evidence="4" key="1">
    <citation type="submission" date="2017-05" db="EMBL/GenBank/DDBJ databases">
        <title>The Genome Sequence of EEnterococcus faecalis 9F2_4866.</title>
        <authorList>
            <consortium name="The Broad Institute Genomics Platform"/>
            <consortium name="The Broad Institute Genomic Center for Infectious Diseases"/>
            <person name="Earl A."/>
            <person name="Manson A."/>
            <person name="Schwartman J."/>
            <person name="Gilmore M."/>
            <person name="Abouelleil A."/>
            <person name="Cao P."/>
            <person name="Chapman S."/>
            <person name="Cusick C."/>
            <person name="Shea T."/>
            <person name="Young S."/>
            <person name="Neafsey D."/>
            <person name="Nusbaum C."/>
            <person name="Birren B."/>
        </authorList>
    </citation>
    <scope>NUCLEOTIDE SEQUENCE [LARGE SCALE GENOMIC DNA]</scope>
    <source>
        <strain evidence="4">12C11_DIV0727</strain>
    </source>
</reference>
<proteinExistence type="predicted"/>
<organism evidence="3 4">
    <name type="scientific">Candidatus Enterococcus lemimoniae</name>
    <dbReference type="NCBI Taxonomy" id="1834167"/>
    <lineage>
        <taxon>Bacteria</taxon>
        <taxon>Bacillati</taxon>
        <taxon>Bacillota</taxon>
        <taxon>Bacilli</taxon>
        <taxon>Lactobacillales</taxon>
        <taxon>Enterococcaceae</taxon>
        <taxon>Enterococcus</taxon>
    </lineage>
</organism>